<dbReference type="GO" id="GO:0044010">
    <property type="term" value="P:single-species biofilm formation"/>
    <property type="evidence" value="ECO:0007669"/>
    <property type="project" value="TreeGrafter"/>
</dbReference>
<name>Q1IMW6_KORVE</name>
<feature type="domain" description="YqcC-like" evidence="1">
    <location>
        <begin position="10"/>
        <end position="104"/>
    </location>
</feature>
<dbReference type="STRING" id="204669.Acid345_2783"/>
<organism evidence="2 3">
    <name type="scientific">Koribacter versatilis (strain Ellin345)</name>
    <dbReference type="NCBI Taxonomy" id="204669"/>
    <lineage>
        <taxon>Bacteria</taxon>
        <taxon>Pseudomonadati</taxon>
        <taxon>Acidobacteriota</taxon>
        <taxon>Terriglobia</taxon>
        <taxon>Terriglobales</taxon>
        <taxon>Candidatus Korobacteraceae</taxon>
        <taxon>Candidatus Korobacter</taxon>
    </lineage>
</organism>
<dbReference type="OrthoDB" id="277943at2"/>
<dbReference type="InterPro" id="IPR023376">
    <property type="entry name" value="YqcC-like_dom"/>
</dbReference>
<dbReference type="InterPro" id="IPR036814">
    <property type="entry name" value="YqcC-like_sf"/>
</dbReference>
<dbReference type="RefSeq" id="WP_011523585.1">
    <property type="nucleotide sequence ID" value="NC_008009.1"/>
</dbReference>
<dbReference type="InterPro" id="IPR007384">
    <property type="entry name" value="UCP006257"/>
</dbReference>
<evidence type="ECO:0000259" key="1">
    <source>
        <dbReference type="Pfam" id="PF04287"/>
    </source>
</evidence>
<dbReference type="eggNOG" id="COG3098">
    <property type="taxonomic scope" value="Bacteria"/>
</dbReference>
<dbReference type="Proteomes" id="UP000002432">
    <property type="component" value="Chromosome"/>
</dbReference>
<dbReference type="KEGG" id="aba:Acid345_2783"/>
<proteinExistence type="predicted"/>
<evidence type="ECO:0000313" key="3">
    <source>
        <dbReference type="Proteomes" id="UP000002432"/>
    </source>
</evidence>
<keyword evidence="3" id="KW-1185">Reference proteome</keyword>
<dbReference type="PANTHER" id="PTHR39586:SF1">
    <property type="entry name" value="CYTOPLASMIC PROTEIN"/>
    <property type="match status" value="1"/>
</dbReference>
<dbReference type="Gene3D" id="1.20.1440.40">
    <property type="entry name" value="YqcC-like"/>
    <property type="match status" value="1"/>
</dbReference>
<reference evidence="2 3" key="1">
    <citation type="journal article" date="2009" name="Appl. Environ. Microbiol.">
        <title>Three genomes from the phylum Acidobacteria provide insight into the lifestyles of these microorganisms in soils.</title>
        <authorList>
            <person name="Ward N.L."/>
            <person name="Challacombe J.F."/>
            <person name="Janssen P.H."/>
            <person name="Henrissat B."/>
            <person name="Coutinho P.M."/>
            <person name="Wu M."/>
            <person name="Xie G."/>
            <person name="Haft D.H."/>
            <person name="Sait M."/>
            <person name="Badger J."/>
            <person name="Barabote R.D."/>
            <person name="Bradley B."/>
            <person name="Brettin T.S."/>
            <person name="Brinkac L.M."/>
            <person name="Bruce D."/>
            <person name="Creasy T."/>
            <person name="Daugherty S.C."/>
            <person name="Davidsen T.M."/>
            <person name="DeBoy R.T."/>
            <person name="Detter J.C."/>
            <person name="Dodson R.J."/>
            <person name="Durkin A.S."/>
            <person name="Ganapathy A."/>
            <person name="Gwinn-Giglio M."/>
            <person name="Han C.S."/>
            <person name="Khouri H."/>
            <person name="Kiss H."/>
            <person name="Kothari S.P."/>
            <person name="Madupu R."/>
            <person name="Nelson K.E."/>
            <person name="Nelson W.C."/>
            <person name="Paulsen I."/>
            <person name="Penn K."/>
            <person name="Ren Q."/>
            <person name="Rosovitz M.J."/>
            <person name="Selengut J.D."/>
            <person name="Shrivastava S."/>
            <person name="Sullivan S.A."/>
            <person name="Tapia R."/>
            <person name="Thompson L.S."/>
            <person name="Watkins K.L."/>
            <person name="Yang Q."/>
            <person name="Yu C."/>
            <person name="Zafar N."/>
            <person name="Zhou L."/>
            <person name="Kuske C.R."/>
        </authorList>
    </citation>
    <scope>NUCLEOTIDE SEQUENCE [LARGE SCALE GENOMIC DNA]</scope>
    <source>
        <strain evidence="2 3">Ellin345</strain>
    </source>
</reference>
<accession>Q1IMW6</accession>
<dbReference type="AlphaFoldDB" id="Q1IMW6"/>
<dbReference type="EMBL" id="CP000360">
    <property type="protein sequence ID" value="ABF41784.1"/>
    <property type="molecule type" value="Genomic_DNA"/>
</dbReference>
<dbReference type="Pfam" id="PF04287">
    <property type="entry name" value="DUF446"/>
    <property type="match status" value="1"/>
</dbReference>
<protein>
    <submittedName>
        <fullName evidence="2">tRNA pseudouridine synthase C</fullName>
    </submittedName>
</protein>
<dbReference type="PANTHER" id="PTHR39586">
    <property type="entry name" value="CYTOPLASMIC PROTEIN-RELATED"/>
    <property type="match status" value="1"/>
</dbReference>
<sequence length="106" mass="12178">MNKHKLAEECAEAVDKIEAEMKRIGYWQEAPLREEQYGFQQAFAMDTMTYAQWLQFAFLPRVREAITSQQFPKSSDVGTQAIREFDGDINASGLVTRLCDFDALFS</sequence>
<evidence type="ECO:0000313" key="2">
    <source>
        <dbReference type="EMBL" id="ABF41784.1"/>
    </source>
</evidence>
<gene>
    <name evidence="2" type="ordered locus">Acid345_2783</name>
</gene>
<dbReference type="SUPFAM" id="SSF158452">
    <property type="entry name" value="YqcC-like"/>
    <property type="match status" value="1"/>
</dbReference>
<dbReference type="HOGENOM" id="CLU_130358_0_0_0"/>
<dbReference type="EnsemblBacteria" id="ABF41784">
    <property type="protein sequence ID" value="ABF41784"/>
    <property type="gene ID" value="Acid345_2783"/>
</dbReference>